<dbReference type="Gene3D" id="2.40.260.10">
    <property type="entry name" value="Sortase"/>
    <property type="match status" value="1"/>
</dbReference>
<name>A0A395XLC7_9FIRM</name>
<dbReference type="EC" id="3.4.22.71" evidence="3"/>
<gene>
    <name evidence="3" type="primary">srtB</name>
    <name evidence="3" type="ORF">DWV67_12810</name>
</gene>
<dbReference type="InterPro" id="IPR005754">
    <property type="entry name" value="Sortase"/>
</dbReference>
<dbReference type="AlphaFoldDB" id="A0A395XLC7"/>
<dbReference type="GO" id="GO:0016787">
    <property type="term" value="F:hydrolase activity"/>
    <property type="evidence" value="ECO:0007669"/>
    <property type="project" value="UniProtKB-KW"/>
</dbReference>
<organism evidence="3 4">
    <name type="scientific">Dorea formicigenerans</name>
    <dbReference type="NCBI Taxonomy" id="39486"/>
    <lineage>
        <taxon>Bacteria</taxon>
        <taxon>Bacillati</taxon>
        <taxon>Bacillota</taxon>
        <taxon>Clostridia</taxon>
        <taxon>Lachnospirales</taxon>
        <taxon>Lachnospiraceae</taxon>
        <taxon>Dorea</taxon>
    </lineage>
</organism>
<reference evidence="3 4" key="1">
    <citation type="submission" date="2018-08" db="EMBL/GenBank/DDBJ databases">
        <title>A genome reference for cultivated species of the human gut microbiota.</title>
        <authorList>
            <person name="Zou Y."/>
            <person name="Xue W."/>
            <person name="Luo G."/>
        </authorList>
    </citation>
    <scope>NUCLEOTIDE SEQUENCE [LARGE SCALE GENOMIC DNA]</scope>
    <source>
        <strain evidence="3 4">AF12-11</strain>
    </source>
</reference>
<dbReference type="CDD" id="cd05826">
    <property type="entry name" value="Sortase_B"/>
    <property type="match status" value="1"/>
</dbReference>
<evidence type="ECO:0000313" key="4">
    <source>
        <dbReference type="Proteomes" id="UP000266376"/>
    </source>
</evidence>
<accession>A0A395XLC7</accession>
<dbReference type="Pfam" id="PF04203">
    <property type="entry name" value="Sortase"/>
    <property type="match status" value="1"/>
</dbReference>
<dbReference type="NCBIfam" id="TIGR03064">
    <property type="entry name" value="sortase_srtB"/>
    <property type="match status" value="1"/>
</dbReference>
<proteinExistence type="predicted"/>
<protein>
    <submittedName>
        <fullName evidence="3">SrtB family sortase</fullName>
        <ecNumber evidence="3">3.4.22.71</ecNumber>
    </submittedName>
</protein>
<dbReference type="SUPFAM" id="SSF63817">
    <property type="entry name" value="Sortase"/>
    <property type="match status" value="1"/>
</dbReference>
<feature type="active site" description="Acyl-thioester intermediate" evidence="2">
    <location>
        <position position="255"/>
    </location>
</feature>
<comment type="caution">
    <text evidence="3">The sequence shown here is derived from an EMBL/GenBank/DDBJ whole genome shotgun (WGS) entry which is preliminary data.</text>
</comment>
<evidence type="ECO:0000256" key="1">
    <source>
        <dbReference type="ARBA" id="ARBA00022801"/>
    </source>
</evidence>
<dbReference type="Proteomes" id="UP000266376">
    <property type="component" value="Unassembled WGS sequence"/>
</dbReference>
<dbReference type="InterPro" id="IPR009835">
    <property type="entry name" value="SrtB"/>
</dbReference>
<sequence length="281" mass="32428">MCYYRGIEKEQRMSKNRRRPHRGRREKKKKAGMLSNIILIVALAVFCVSAFQLVKIVGGYAKGRDEYKKIQSIALNKEDSEPEKGFSVDFDELKGINPDTVGWIRFYPDPSMINYPIVQTTDNEKYLHKTFSENDNTLGTIFLNADNNANFNDRNSIIYGHRMKDGSMFRKLDEYKDKSFWEANPYFYIYTPDGREIVYHIYSAATVKDTDDVYLTGFENDEAYQSYLDMTKRIAIYDTGVEVTTADSVVTLSTCTSASDEHRFVVIGVKEQENQMGQTKN</sequence>
<dbReference type="EMBL" id="QSAJ01000036">
    <property type="protein sequence ID" value="RGW50979.1"/>
    <property type="molecule type" value="Genomic_DNA"/>
</dbReference>
<keyword evidence="1 3" id="KW-0378">Hydrolase</keyword>
<evidence type="ECO:0000313" key="3">
    <source>
        <dbReference type="EMBL" id="RGW50979.1"/>
    </source>
</evidence>
<evidence type="ECO:0000256" key="2">
    <source>
        <dbReference type="PIRSR" id="PIRSR605754-1"/>
    </source>
</evidence>
<feature type="active site" description="Proton donor/acceptor" evidence="2">
    <location>
        <position position="161"/>
    </location>
</feature>
<dbReference type="InterPro" id="IPR023365">
    <property type="entry name" value="Sortase_dom-sf"/>
</dbReference>